<feature type="region of interest" description="Disordered" evidence="1">
    <location>
        <begin position="1229"/>
        <end position="1251"/>
    </location>
</feature>
<feature type="region of interest" description="Disordered" evidence="1">
    <location>
        <begin position="186"/>
        <end position="208"/>
    </location>
</feature>
<feature type="compositionally biased region" description="Polar residues" evidence="1">
    <location>
        <begin position="947"/>
        <end position="961"/>
    </location>
</feature>
<feature type="compositionally biased region" description="Polar residues" evidence="1">
    <location>
        <begin position="1947"/>
        <end position="1972"/>
    </location>
</feature>
<feature type="region of interest" description="Disordered" evidence="1">
    <location>
        <begin position="898"/>
        <end position="924"/>
    </location>
</feature>
<feature type="compositionally biased region" description="Polar residues" evidence="1">
    <location>
        <begin position="416"/>
        <end position="456"/>
    </location>
</feature>
<sequence>MNRINEEEDRHAIAKVFVTVDQFSSGQLAPECTRNNIYSSKQYSNKNDRSQYQTITRPTSLPPARQTSSLNENSDEDVKQRRRYASDSNTIDDDTNELTLLVTSFLQYLRNQLKSSTDGEANVYYQYRQQKSSKIATLSSIKTSQAIIMSSQLSNEHVLDTNDHIEILTLINLLVLRVECLSKEKKSKKRKKRKDDNHHHHPPHHPTVAEVDQNLIEYLYYLFKKFINDETNPSKDLTPPIIDKSNFVSVCQTLVRNGCFDVPSTTLSTSLTQSYSESASISDQTLTSMSEYHHDANEFYEEDSLTDDQFPSIASPTKETFFIGDIGPAQTDEILATYEARSLLPLLAVDEPLLTTNDIYKSCESGSTHSIYLSPNSSSIDLPNMVQEFDELNQHSNVSLNEDGSSSNVTVESKTMISNDDIQSSSNTSDTIYTRLTNDDTSSVETSEQMVTNTTDKMSRREKKMQERWSTSTKTDKNNDEQLPPKNLLGVHFPPIAVLRKKFSSSTITKQEKNKMEIDPNSTTKEINTLAMTATTKQTNIDQVVEPLSKDLSSLISKNADKNNDDGQLPEFICLSEEEIVMGKKQGSLLSYVDYQTAATIENIHNHLADNQHTNSNQYNSTIIINPVESTAFSSSPSISILPSSLTLTANESKTNEYLLKEKEEEEEEEKEEQQHGGDDYNVEEEKKNNSSFVHDYHASGIISRNDELRQMVLLQQENEEKEEKEEEEKEERERPSSPLPTLEQFNKQRIEDESPIQSLSNNLNKMATANIGQHEEQYKKVEIEEIPDDEEAILKENIDSIEPTDFILTDDEPKQRRQPSPQSTITTILSTDEPIQLDNVLSCYKKAISKIVDTPDDSLDLSNKLSSSSAAAAATAQLSADDPIALRAIKRFEERMNAAVPKPKKEDTSLAAKGKSSWSGSLSSTRKSLENLFKNAEQQLHPDSIQVDTESTQVPSSVPSDSYIRPRKVFDDSNFNYGTTLDLLDTTRSTIHKTTNDDKTTNQDDQKVEEEEEQQQQSSSAIVANDDKRVADNNDIVNFKDQRESGDEQQQQSVDDTIMTSESDLGRTNESLTSIIAPTSTDSSILIAPSTTVVAQTLPTEENVIRPYGFQLETRRRLNTIERIRERRQSREHVDQEQQQQQQQQQQKLENEYTIKPEEVVDPIVRRALERFDERSRKLTQTKSMNYDDIQDPITRRALMRLESNLKRTIPPTTNDPNENCYTENYTLGSLQPAPTDRLSRYASSSQSPISNNRTKYISVHQRYCTPSSNEMSDLSATNNLISSNEFDIPTMRVPAQPVYVTSNNQQQPTGFRQRSRSEDMLSSRDLQICQTTNLDDIDTSSQLQRNHSSKEIALNENKLRLPNTLIKALEPNFTRTNESSVSYATPTQTYAAYSCEYTRPRRNPLVTVPSEPAKALKNEHNQIASLQQEQCEIQRPVAYRPSIETQSSSAFAPVHSSIPSTTNSYYGQQPLPTPSYNSTYTPSNLNQTTYSDDPIVRRALERFNSQIQNSLKSTAQYQPTNSYLTRSGTFQDNYFNSNQPALMTTSTSSNGSAGGGYQSIIGRRRLTRYDEPNQLLDNPSVGDAYSSPIFANPQNTYLTNNHYMNMGDQPPVVPPRLRRPAYQNEDINDNYRRHSIDEYLAENVNNNNNNNNSSQTLPRDPFIHYAYPATITNATSFRPINTDYNQQCDPSNQLLQEQNDLRHRTQSTSSTNSSESFKQQQQQRVARPNNIRTQINNQSRLPPSSASTRTNTQQNDRRTNERIPSNKFSPVNPQSPQGLTSPNNGNVPNDSVFHRLAYTGTKASLSKTSSNSCSNLINKNLPQTPTTQLKTCEIDFDDSMSSSTATDNNENNHEQISGLENKYPRSKSVDGRARLKIIQARANNLHHTSIDNDENSNSMHDGSGKQIPSSRFSQVNGRRDVPSASRVPVTPPTIHRTTSGKRPPSRNNLPYQKATNGFRTQGSNGNLMDSYNQQQDIENDANMSYSTDNYQIKPVTDNRMRTTIPVQHYATNNIQTSSSTSAVNNHTSRSKPPVSIPISFDRRDSNSSSTDLNRSARRLDDSRFVSPTGQRRNIPVSVFAPAKIDNKRPAPAPPTPSSESHNQIPYSPRSLATDNGSSTKLNENFMNKKSPSSDSGARTPTGMTTNEFSLVTDKLDTSKKMNKAPQQQQQQQLRSVGENDS</sequence>
<feature type="compositionally biased region" description="Polar residues" evidence="1">
    <location>
        <begin position="2012"/>
        <end position="2029"/>
    </location>
</feature>
<gene>
    <name evidence="2" type="ORF">TOA249_LOCUS15204</name>
</gene>
<evidence type="ECO:0000313" key="3">
    <source>
        <dbReference type="Proteomes" id="UP000663838"/>
    </source>
</evidence>
<feature type="region of interest" description="Disordered" evidence="1">
    <location>
        <begin position="718"/>
        <end position="748"/>
    </location>
</feature>
<comment type="caution">
    <text evidence="2">The sequence shown here is derived from an EMBL/GenBank/DDBJ whole genome shotgun (WGS) entry which is preliminary data.</text>
</comment>
<feature type="compositionally biased region" description="Polar residues" evidence="1">
    <location>
        <begin position="1719"/>
        <end position="1749"/>
    </location>
</feature>
<feature type="compositionally biased region" description="Polar residues" evidence="1">
    <location>
        <begin position="2101"/>
        <end position="2151"/>
    </location>
</feature>
<feature type="compositionally biased region" description="Polar residues" evidence="1">
    <location>
        <begin position="1768"/>
        <end position="1791"/>
    </location>
</feature>
<feature type="region of interest" description="Disordered" evidence="1">
    <location>
        <begin position="1888"/>
        <end position="1972"/>
    </location>
</feature>
<name>A0A821GN33_9BILA</name>
<feature type="compositionally biased region" description="Polar residues" evidence="1">
    <location>
        <begin position="1049"/>
        <end position="1067"/>
    </location>
</feature>
<feature type="compositionally biased region" description="Polar residues" evidence="1">
    <location>
        <begin position="1302"/>
        <end position="1314"/>
    </location>
</feature>
<feature type="compositionally biased region" description="Low complexity" evidence="1">
    <location>
        <begin position="910"/>
        <end position="924"/>
    </location>
</feature>
<feature type="region of interest" description="Disordered" evidence="1">
    <location>
        <begin position="661"/>
        <end position="684"/>
    </location>
</feature>
<feature type="compositionally biased region" description="Low complexity" evidence="1">
    <location>
        <begin position="1138"/>
        <end position="1148"/>
    </location>
</feature>
<reference evidence="2" key="1">
    <citation type="submission" date="2021-02" db="EMBL/GenBank/DDBJ databases">
        <authorList>
            <person name="Nowell W R."/>
        </authorList>
    </citation>
    <scope>NUCLEOTIDE SEQUENCE</scope>
</reference>
<accession>A0A821GN33</accession>
<evidence type="ECO:0000256" key="1">
    <source>
        <dbReference type="SAM" id="MobiDB-lite"/>
    </source>
</evidence>
<feature type="compositionally biased region" description="Basic and acidic residues" evidence="1">
    <location>
        <begin position="673"/>
        <end position="684"/>
    </location>
</feature>
<feature type="compositionally biased region" description="Polar residues" evidence="1">
    <location>
        <begin position="1897"/>
        <end position="1918"/>
    </location>
</feature>
<feature type="compositionally biased region" description="Polar residues" evidence="1">
    <location>
        <begin position="40"/>
        <end position="72"/>
    </location>
</feature>
<evidence type="ECO:0000313" key="2">
    <source>
        <dbReference type="EMBL" id="CAF4669970.1"/>
    </source>
</evidence>
<organism evidence="2 3">
    <name type="scientific">Rotaria socialis</name>
    <dbReference type="NCBI Taxonomy" id="392032"/>
    <lineage>
        <taxon>Eukaryota</taxon>
        <taxon>Metazoa</taxon>
        <taxon>Spiralia</taxon>
        <taxon>Gnathifera</taxon>
        <taxon>Rotifera</taxon>
        <taxon>Eurotatoria</taxon>
        <taxon>Bdelloidea</taxon>
        <taxon>Philodinida</taxon>
        <taxon>Philodinidae</taxon>
        <taxon>Rotaria</taxon>
    </lineage>
</organism>
<feature type="compositionally biased region" description="Low complexity" evidence="1">
    <location>
        <begin position="1708"/>
        <end position="1718"/>
    </location>
</feature>
<feature type="region of interest" description="Disordered" evidence="1">
    <location>
        <begin position="994"/>
        <end position="1067"/>
    </location>
</feature>
<dbReference type="Proteomes" id="UP000663838">
    <property type="component" value="Unassembled WGS sequence"/>
</dbReference>
<feature type="compositionally biased region" description="Acidic residues" evidence="1">
    <location>
        <begin position="718"/>
        <end position="731"/>
    </location>
</feature>
<feature type="region of interest" description="Disordered" evidence="1">
    <location>
        <begin position="40"/>
        <end position="90"/>
    </location>
</feature>
<feature type="region of interest" description="Disordered" evidence="1">
    <location>
        <begin position="1452"/>
        <end position="1476"/>
    </location>
</feature>
<feature type="compositionally biased region" description="Polar residues" evidence="1">
    <location>
        <begin position="1842"/>
        <end position="1851"/>
    </location>
</feature>
<protein>
    <submittedName>
        <fullName evidence="2">Uncharacterized protein</fullName>
    </submittedName>
</protein>
<feature type="region of interest" description="Disordered" evidence="1">
    <location>
        <begin position="1702"/>
        <end position="1793"/>
    </location>
</feature>
<feature type="compositionally biased region" description="Basic residues" evidence="1">
    <location>
        <begin position="186"/>
        <end position="204"/>
    </location>
</feature>
<feature type="region of interest" description="Disordered" evidence="1">
    <location>
        <begin position="416"/>
        <end position="489"/>
    </location>
</feature>
<feature type="region of interest" description="Disordered" evidence="1">
    <location>
        <begin position="1129"/>
        <end position="1155"/>
    </location>
</feature>
<feature type="compositionally biased region" description="Basic and acidic residues" evidence="1">
    <location>
        <begin position="1026"/>
        <end position="1047"/>
    </location>
</feature>
<proteinExistence type="predicted"/>
<feature type="compositionally biased region" description="Basic and acidic residues" evidence="1">
    <location>
        <begin position="995"/>
        <end position="1007"/>
    </location>
</feature>
<feature type="region of interest" description="Disordered" evidence="1">
    <location>
        <begin position="2012"/>
        <end position="2183"/>
    </location>
</feature>
<feature type="compositionally biased region" description="Polar residues" evidence="1">
    <location>
        <begin position="1459"/>
        <end position="1469"/>
    </location>
</feature>
<feature type="region of interest" description="Disordered" evidence="1">
    <location>
        <begin position="1302"/>
        <end position="1323"/>
    </location>
</feature>
<dbReference type="EMBL" id="CAJOBS010000979">
    <property type="protein sequence ID" value="CAF4669970.1"/>
    <property type="molecule type" value="Genomic_DNA"/>
</dbReference>
<feature type="region of interest" description="Disordered" evidence="1">
    <location>
        <begin position="1842"/>
        <end position="1870"/>
    </location>
</feature>
<feature type="region of interest" description="Disordered" evidence="1">
    <location>
        <begin position="944"/>
        <end position="969"/>
    </location>
</feature>